<accession>A0A8K1FAX8</accession>
<dbReference type="EMBL" id="SPLM01000147">
    <property type="protein sequence ID" value="TMW55531.1"/>
    <property type="molecule type" value="Genomic_DNA"/>
</dbReference>
<keyword evidence="2" id="KW-1185">Reference proteome</keyword>
<dbReference type="Proteomes" id="UP000794436">
    <property type="component" value="Unassembled WGS sequence"/>
</dbReference>
<proteinExistence type="predicted"/>
<reference evidence="1" key="1">
    <citation type="submission" date="2019-03" db="EMBL/GenBank/DDBJ databases">
        <title>Long read genome sequence of the mycoparasitic Pythium oligandrum ATCC 38472 isolated from sugarbeet rhizosphere.</title>
        <authorList>
            <person name="Gaulin E."/>
        </authorList>
    </citation>
    <scope>NUCLEOTIDE SEQUENCE</scope>
    <source>
        <strain evidence="1">ATCC 38472_TT</strain>
    </source>
</reference>
<comment type="caution">
    <text evidence="1">The sequence shown here is derived from an EMBL/GenBank/DDBJ whole genome shotgun (WGS) entry which is preliminary data.</text>
</comment>
<gene>
    <name evidence="1" type="ORF">Poli38472_010413</name>
</gene>
<dbReference type="AlphaFoldDB" id="A0A8K1FAX8"/>
<organism evidence="1 2">
    <name type="scientific">Pythium oligandrum</name>
    <name type="common">Mycoparasitic fungus</name>
    <dbReference type="NCBI Taxonomy" id="41045"/>
    <lineage>
        <taxon>Eukaryota</taxon>
        <taxon>Sar</taxon>
        <taxon>Stramenopiles</taxon>
        <taxon>Oomycota</taxon>
        <taxon>Peronosporomycetes</taxon>
        <taxon>Pythiales</taxon>
        <taxon>Pythiaceae</taxon>
        <taxon>Pythium</taxon>
    </lineage>
</organism>
<name>A0A8K1FAX8_PYTOL</name>
<evidence type="ECO:0000313" key="1">
    <source>
        <dbReference type="EMBL" id="TMW55531.1"/>
    </source>
</evidence>
<protein>
    <submittedName>
        <fullName evidence="1">Uncharacterized protein</fullName>
    </submittedName>
</protein>
<dbReference type="OrthoDB" id="69756at2759"/>
<evidence type="ECO:0000313" key="2">
    <source>
        <dbReference type="Proteomes" id="UP000794436"/>
    </source>
</evidence>
<sequence>MERVSADARLPLHPRKAQELFFELIEAGQYQQTSTGPTQKSIPDRLGRFQAFYATGIRDLKRGRWVRRSPTQEVEASSEADGLVYFRLCQEGKSIEILQRTDPSTWESNEEESDRQNHLALVSRITLQSISRLWLLAGSTFRLEINSTVEHSESETTKAEGKPNQDEVIASNSNVFEVDTDTVLRQTILVLLSGRYALDLKSSAQRAKTEGVLWQALRLRLFELSEMLPFHQALQLVEDAFQVISVRESECELPDMKTRFLLHSDTSIDQV</sequence>